<feature type="non-terminal residue" evidence="2">
    <location>
        <position position="335"/>
    </location>
</feature>
<feature type="compositionally biased region" description="Acidic residues" evidence="1">
    <location>
        <begin position="187"/>
        <end position="204"/>
    </location>
</feature>
<dbReference type="EMBL" id="CAJNIZ010008484">
    <property type="protein sequence ID" value="CAE7267951.1"/>
    <property type="molecule type" value="Genomic_DNA"/>
</dbReference>
<evidence type="ECO:0000313" key="3">
    <source>
        <dbReference type="Proteomes" id="UP000649617"/>
    </source>
</evidence>
<comment type="caution">
    <text evidence="2">The sequence shown here is derived from an EMBL/GenBank/DDBJ whole genome shotgun (WGS) entry which is preliminary data.</text>
</comment>
<protein>
    <submittedName>
        <fullName evidence="2">HERC1 protein</fullName>
    </submittedName>
</protein>
<accession>A0A812MNR7</accession>
<evidence type="ECO:0000256" key="1">
    <source>
        <dbReference type="SAM" id="MobiDB-lite"/>
    </source>
</evidence>
<name>A0A812MNR7_SYMPI</name>
<gene>
    <name evidence="2" type="primary">HERC1</name>
    <name evidence="2" type="ORF">SPIL2461_LOCUS5834</name>
</gene>
<sequence>IMAEVAGIQVPGKGELAKIFERDETIRRRILEKPDQILTRWVSQRATGIASVAAMRLNSQALTLLAELWTRHCPFPKTVPVDFMRDEVAELRMKLGLTEDRIAVHLDGAGLKRLFSHGIRRFASGSVNRDQCLDQFYMTLRVAWTLPEEETAIQSLLAIEDGELVDLEDDGYEVMGEITADGHDAQCQEDEGKEEEEAEVDDEVLPGNPVDDGEDSQPPFIDLPSAKKATGDEATDAALVEEQHESEPPATKTSTEKSADGPDTRSVESNESAAGSSGLDRSATFSEQLAEKKNLRRAAPFQGPSKKTYVDEHLTLDERRLHEQRVAALAVVRPV</sequence>
<organism evidence="2 3">
    <name type="scientific">Symbiodinium pilosum</name>
    <name type="common">Dinoflagellate</name>
    <dbReference type="NCBI Taxonomy" id="2952"/>
    <lineage>
        <taxon>Eukaryota</taxon>
        <taxon>Sar</taxon>
        <taxon>Alveolata</taxon>
        <taxon>Dinophyceae</taxon>
        <taxon>Suessiales</taxon>
        <taxon>Symbiodiniaceae</taxon>
        <taxon>Symbiodinium</taxon>
    </lineage>
</organism>
<evidence type="ECO:0000313" key="2">
    <source>
        <dbReference type="EMBL" id="CAE7267951.1"/>
    </source>
</evidence>
<reference evidence="2" key="1">
    <citation type="submission" date="2021-02" db="EMBL/GenBank/DDBJ databases">
        <authorList>
            <person name="Dougan E. K."/>
            <person name="Rhodes N."/>
            <person name="Thang M."/>
            <person name="Chan C."/>
        </authorList>
    </citation>
    <scope>NUCLEOTIDE SEQUENCE</scope>
</reference>
<keyword evidence="3" id="KW-1185">Reference proteome</keyword>
<dbReference type="AlphaFoldDB" id="A0A812MNR7"/>
<proteinExistence type="predicted"/>
<dbReference type="Proteomes" id="UP000649617">
    <property type="component" value="Unassembled WGS sequence"/>
</dbReference>
<dbReference type="OrthoDB" id="10594143at2759"/>
<feature type="region of interest" description="Disordered" evidence="1">
    <location>
        <begin position="183"/>
        <end position="307"/>
    </location>
</feature>
<feature type="compositionally biased region" description="Basic and acidic residues" evidence="1">
    <location>
        <begin position="254"/>
        <end position="268"/>
    </location>
</feature>